<feature type="transmembrane region" description="Helical" evidence="1">
    <location>
        <begin position="199"/>
        <end position="218"/>
    </location>
</feature>
<keyword evidence="1" id="KW-1133">Transmembrane helix</keyword>
<proteinExistence type="predicted"/>
<comment type="caution">
    <text evidence="4">The sequence shown here is derived from an EMBL/GenBank/DDBJ whole genome shotgun (WGS) entry which is preliminary data.</text>
</comment>
<feature type="domain" description="CAAX prenyl protease 2/Lysostaphin resistance protein A-like" evidence="3">
    <location>
        <begin position="115"/>
        <end position="207"/>
    </location>
</feature>
<organism evidence="4 5">
    <name type="scientific">Rhodococcus rhodochrous J3</name>
    <dbReference type="NCBI Taxonomy" id="903528"/>
    <lineage>
        <taxon>Bacteria</taxon>
        <taxon>Bacillati</taxon>
        <taxon>Actinomycetota</taxon>
        <taxon>Actinomycetes</taxon>
        <taxon>Mycobacteriales</taxon>
        <taxon>Nocardiaceae</taxon>
        <taxon>Rhodococcus</taxon>
    </lineage>
</organism>
<evidence type="ECO:0000259" key="3">
    <source>
        <dbReference type="Pfam" id="PF02517"/>
    </source>
</evidence>
<accession>A0ABY1MAV9</accession>
<feature type="signal peptide" evidence="2">
    <location>
        <begin position="1"/>
        <end position="17"/>
    </location>
</feature>
<dbReference type="Pfam" id="PF02517">
    <property type="entry name" value="Rce1-like"/>
    <property type="match status" value="1"/>
</dbReference>
<evidence type="ECO:0000256" key="1">
    <source>
        <dbReference type="SAM" id="Phobius"/>
    </source>
</evidence>
<keyword evidence="2" id="KW-0732">Signal</keyword>
<feature type="chain" id="PRO_5045148975" description="CAAX prenyl protease 2/Lysostaphin resistance protein A-like domain-containing protein" evidence="2">
    <location>
        <begin position="18"/>
        <end position="221"/>
    </location>
</feature>
<dbReference type="EMBL" id="FXAV01000006">
    <property type="protein sequence ID" value="SMG37977.1"/>
    <property type="molecule type" value="Genomic_DNA"/>
</dbReference>
<evidence type="ECO:0000313" key="5">
    <source>
        <dbReference type="Proteomes" id="UP000193566"/>
    </source>
</evidence>
<gene>
    <name evidence="4" type="ORF">SAMN02745947_02545</name>
</gene>
<dbReference type="PROSITE" id="PS51257">
    <property type="entry name" value="PROKAR_LIPOPROTEIN"/>
    <property type="match status" value="1"/>
</dbReference>
<reference evidence="4 5" key="1">
    <citation type="submission" date="2017-04" db="EMBL/GenBank/DDBJ databases">
        <authorList>
            <person name="Varghese N."/>
            <person name="Submissions S."/>
        </authorList>
    </citation>
    <scope>NUCLEOTIDE SEQUENCE [LARGE SCALE GENOMIC DNA]</scope>
    <source>
        <strain evidence="4 5">J3</strain>
    </source>
</reference>
<feature type="transmembrane region" description="Helical" evidence="1">
    <location>
        <begin position="76"/>
        <end position="96"/>
    </location>
</feature>
<evidence type="ECO:0000313" key="4">
    <source>
        <dbReference type="EMBL" id="SMG37977.1"/>
    </source>
</evidence>
<sequence>MTSRVVVPSCTALTCTAAGCAAALVAWNNVVLPAMDLGPRGRAAANAGFGVALAAATRAAGVSAAELGWRRAGQGLRWGTASAALPVAAYTVMLAVPPVRRRMAAGARRADHTEWVFVHIPFGTVLAEELLFRSVLYALARRASRRWHRALTSVAFGLWHVVPARRAGDSVPGTVVLTALSGVVFDELRRRTGSVVAPMLLHLAINAGGAVAVGIATMPRR</sequence>
<name>A0ABY1MAV9_RHORH</name>
<evidence type="ECO:0000256" key="2">
    <source>
        <dbReference type="SAM" id="SignalP"/>
    </source>
</evidence>
<keyword evidence="1" id="KW-0472">Membrane</keyword>
<feature type="transmembrane region" description="Helical" evidence="1">
    <location>
        <begin position="116"/>
        <end position="139"/>
    </location>
</feature>
<keyword evidence="5" id="KW-1185">Reference proteome</keyword>
<feature type="transmembrane region" description="Helical" evidence="1">
    <location>
        <begin position="47"/>
        <end position="69"/>
    </location>
</feature>
<dbReference type="InterPro" id="IPR003675">
    <property type="entry name" value="Rce1/LyrA-like_dom"/>
</dbReference>
<keyword evidence="1" id="KW-0812">Transmembrane</keyword>
<protein>
    <recommendedName>
        <fullName evidence="3">CAAX prenyl protease 2/Lysostaphin resistance protein A-like domain-containing protein</fullName>
    </recommendedName>
</protein>
<dbReference type="Proteomes" id="UP000193566">
    <property type="component" value="Unassembled WGS sequence"/>
</dbReference>